<feature type="domain" description="PX" evidence="1">
    <location>
        <begin position="178"/>
        <end position="346"/>
    </location>
</feature>
<proteinExistence type="predicted"/>
<dbReference type="Proteomes" id="UP000760860">
    <property type="component" value="Unassembled WGS sequence"/>
</dbReference>
<evidence type="ECO:0000313" key="5">
    <source>
        <dbReference type="EMBL" id="KAG2979048.1"/>
    </source>
</evidence>
<evidence type="ECO:0000259" key="1">
    <source>
        <dbReference type="PROSITE" id="PS50195"/>
    </source>
</evidence>
<name>A0A8T1I0P9_9STRA</name>
<dbReference type="AlphaFoldDB" id="A0A8T1I0P9"/>
<organism evidence="6 7">
    <name type="scientific">Phytophthora cactorum</name>
    <dbReference type="NCBI Taxonomy" id="29920"/>
    <lineage>
        <taxon>Eukaryota</taxon>
        <taxon>Sar</taxon>
        <taxon>Stramenopiles</taxon>
        <taxon>Oomycota</taxon>
        <taxon>Peronosporomycetes</taxon>
        <taxon>Peronosporales</taxon>
        <taxon>Peronosporaceae</taxon>
        <taxon>Phytophthora</taxon>
    </lineage>
</organism>
<dbReference type="Proteomes" id="UP000697107">
    <property type="component" value="Unassembled WGS sequence"/>
</dbReference>
<sequence>MQQQAAFHAEGDWQAPQRNRTRYSLTTHANHSVILEPLAKSSPAFEQSLLRAAILLGLVIAFPQLPNAQPACLSSTQPSRALRTQIMRIIAPPPPSYGLRYSESDVPERFDASFQLPPSANRNSLAALEKPAGFNDPFALRDSYTSEASGFDVLNFWNMDADHDASASQLLTPTGFQDPYQGVTIEVNNHSINNQGVVMYHVDIKGPDGILSTYTIRRRFRAFKNLHSELSRLLLEYQDSRAQLDAAVAARSPSPLDGPENHIPLSPHSAAALEKGPPVSNTNYRTVKLPSLPSAGVWSYLKRHDVRLVEQRKKRFQEILRLAIRHPATKHSPVLDEFLSVAPSEISQRGSSYVSLQDYSVPVFDRQRESIERRQRKMRVLEDRRLRAGSDSQFGERPHQ</sequence>
<dbReference type="EMBL" id="RCMK01000351">
    <property type="protein sequence ID" value="KAG2934500.1"/>
    <property type="molecule type" value="Genomic_DNA"/>
</dbReference>
<dbReference type="SUPFAM" id="SSF64268">
    <property type="entry name" value="PX domain"/>
    <property type="match status" value="1"/>
</dbReference>
<dbReference type="Proteomes" id="UP000736787">
    <property type="component" value="Unassembled WGS sequence"/>
</dbReference>
<dbReference type="Proteomes" id="UP000735874">
    <property type="component" value="Unassembled WGS sequence"/>
</dbReference>
<evidence type="ECO:0000313" key="4">
    <source>
        <dbReference type="EMBL" id="KAG2934500.1"/>
    </source>
</evidence>
<dbReference type="EMBL" id="RCML01000373">
    <property type="protein sequence ID" value="KAG2979048.1"/>
    <property type="molecule type" value="Genomic_DNA"/>
</dbReference>
<reference evidence="6" key="1">
    <citation type="submission" date="2018-05" db="EMBL/GenBank/DDBJ databases">
        <title>Effector identification in a new, highly contiguous assembly of the strawberry crown rot pathogen Phytophthora cactorum.</title>
        <authorList>
            <person name="Armitage A.D."/>
            <person name="Nellist C.F."/>
            <person name="Bates H."/>
            <person name="Vickerstaff R.J."/>
            <person name="Harrison R.J."/>
        </authorList>
    </citation>
    <scope>NUCLEOTIDE SEQUENCE</scope>
    <source>
        <strain evidence="2">15-7</strain>
        <strain evidence="3">4032</strain>
        <strain evidence="4">4040</strain>
        <strain evidence="5">P415</strain>
        <strain evidence="6">P421</strain>
    </source>
</reference>
<dbReference type="PROSITE" id="PS50195">
    <property type="entry name" value="PX"/>
    <property type="match status" value="1"/>
</dbReference>
<dbReference type="InterPro" id="IPR036871">
    <property type="entry name" value="PX_dom_sf"/>
</dbReference>
<dbReference type="CDD" id="cd06093">
    <property type="entry name" value="PX_domain"/>
    <property type="match status" value="1"/>
</dbReference>
<dbReference type="Proteomes" id="UP000774804">
    <property type="component" value="Unassembled WGS sequence"/>
</dbReference>
<evidence type="ECO:0000313" key="7">
    <source>
        <dbReference type="Proteomes" id="UP000760860"/>
    </source>
</evidence>
<accession>A0A8T1I0P9</accession>
<evidence type="ECO:0000313" key="2">
    <source>
        <dbReference type="EMBL" id="KAG2855528.1"/>
    </source>
</evidence>
<protein>
    <recommendedName>
        <fullName evidence="1">PX domain-containing protein</fullName>
    </recommendedName>
</protein>
<gene>
    <name evidence="2" type="ORF">PC113_g12367</name>
    <name evidence="3" type="ORF">PC115_g11425</name>
    <name evidence="4" type="ORF">PC117_g12635</name>
    <name evidence="5" type="ORF">PC118_g11952</name>
    <name evidence="6" type="ORF">PC129_g10423</name>
</gene>
<evidence type="ECO:0000313" key="3">
    <source>
        <dbReference type="EMBL" id="KAG2915325.1"/>
    </source>
</evidence>
<dbReference type="EMBL" id="RCMI01000358">
    <property type="protein sequence ID" value="KAG2915325.1"/>
    <property type="molecule type" value="Genomic_DNA"/>
</dbReference>
<dbReference type="EMBL" id="RCMG01000372">
    <property type="protein sequence ID" value="KAG2855528.1"/>
    <property type="molecule type" value="Genomic_DNA"/>
</dbReference>
<dbReference type="Pfam" id="PF00787">
    <property type="entry name" value="PX"/>
    <property type="match status" value="1"/>
</dbReference>
<dbReference type="EMBL" id="RCMV01000343">
    <property type="protein sequence ID" value="KAG3218784.1"/>
    <property type="molecule type" value="Genomic_DNA"/>
</dbReference>
<dbReference type="InterPro" id="IPR001683">
    <property type="entry name" value="PX_dom"/>
</dbReference>
<evidence type="ECO:0000313" key="6">
    <source>
        <dbReference type="EMBL" id="KAG3218784.1"/>
    </source>
</evidence>
<dbReference type="Gene3D" id="3.30.1520.10">
    <property type="entry name" value="Phox-like domain"/>
    <property type="match status" value="1"/>
</dbReference>
<comment type="caution">
    <text evidence="6">The sequence shown here is derived from an EMBL/GenBank/DDBJ whole genome shotgun (WGS) entry which is preliminary data.</text>
</comment>
<dbReference type="VEuPathDB" id="FungiDB:PC110_g13958"/>
<dbReference type="SMART" id="SM00312">
    <property type="entry name" value="PX"/>
    <property type="match status" value="1"/>
</dbReference>
<dbReference type="GO" id="GO:0035091">
    <property type="term" value="F:phosphatidylinositol binding"/>
    <property type="evidence" value="ECO:0007669"/>
    <property type="project" value="InterPro"/>
</dbReference>